<protein>
    <submittedName>
        <fullName evidence="2">Uncharacterized protein</fullName>
    </submittedName>
</protein>
<evidence type="ECO:0000313" key="2">
    <source>
        <dbReference type="EMBL" id="KIJ31535.1"/>
    </source>
</evidence>
<evidence type="ECO:0000256" key="1">
    <source>
        <dbReference type="SAM" id="SignalP"/>
    </source>
</evidence>
<dbReference type="OrthoDB" id="10036721at2759"/>
<dbReference type="HOGENOM" id="CLU_1300369_0_0_1"/>
<name>A0A0C9V225_SPHS4</name>
<keyword evidence="3" id="KW-1185">Reference proteome</keyword>
<dbReference type="EMBL" id="KN837241">
    <property type="protein sequence ID" value="KIJ31535.1"/>
    <property type="molecule type" value="Genomic_DNA"/>
</dbReference>
<reference evidence="2 3" key="1">
    <citation type="submission" date="2014-06" db="EMBL/GenBank/DDBJ databases">
        <title>Evolutionary Origins and Diversification of the Mycorrhizal Mutualists.</title>
        <authorList>
            <consortium name="DOE Joint Genome Institute"/>
            <consortium name="Mycorrhizal Genomics Consortium"/>
            <person name="Kohler A."/>
            <person name="Kuo A."/>
            <person name="Nagy L.G."/>
            <person name="Floudas D."/>
            <person name="Copeland A."/>
            <person name="Barry K.W."/>
            <person name="Cichocki N."/>
            <person name="Veneault-Fourrey C."/>
            <person name="LaButti K."/>
            <person name="Lindquist E.A."/>
            <person name="Lipzen A."/>
            <person name="Lundell T."/>
            <person name="Morin E."/>
            <person name="Murat C."/>
            <person name="Riley R."/>
            <person name="Ohm R."/>
            <person name="Sun H."/>
            <person name="Tunlid A."/>
            <person name="Henrissat B."/>
            <person name="Grigoriev I.V."/>
            <person name="Hibbett D.S."/>
            <person name="Martin F."/>
        </authorList>
    </citation>
    <scope>NUCLEOTIDE SEQUENCE [LARGE SCALE GENOMIC DNA]</scope>
    <source>
        <strain evidence="2 3">SS14</strain>
    </source>
</reference>
<accession>A0A0C9V225</accession>
<evidence type="ECO:0000313" key="3">
    <source>
        <dbReference type="Proteomes" id="UP000054279"/>
    </source>
</evidence>
<sequence>MFGLQVSASTLLAFAAVALNVVLGNSIPHESRSELTTRQTNPPPTLVPATWITTTNGLKSPAASSAYRVTIQPTVTLPTVNISVAISVDNAYNLYFNGTLIGSGLDWTTPQQWNILNVNGAGPFVFVILATNYNAPVAGNPMAAIAGFQFINAGGIGFTSFTGSEWKAITPVPIGFEQADFDDSAWPDAFLIGPDGVAPWGLLPTPIDSSLC</sequence>
<feature type="chain" id="PRO_5002204420" evidence="1">
    <location>
        <begin position="25"/>
        <end position="212"/>
    </location>
</feature>
<proteinExistence type="predicted"/>
<feature type="signal peptide" evidence="1">
    <location>
        <begin position="1"/>
        <end position="24"/>
    </location>
</feature>
<gene>
    <name evidence="2" type="ORF">M422DRAFT_53346</name>
</gene>
<dbReference type="Proteomes" id="UP000054279">
    <property type="component" value="Unassembled WGS sequence"/>
</dbReference>
<dbReference type="Gene3D" id="2.60.120.260">
    <property type="entry name" value="Galactose-binding domain-like"/>
    <property type="match status" value="1"/>
</dbReference>
<organism evidence="2 3">
    <name type="scientific">Sphaerobolus stellatus (strain SS14)</name>
    <dbReference type="NCBI Taxonomy" id="990650"/>
    <lineage>
        <taxon>Eukaryota</taxon>
        <taxon>Fungi</taxon>
        <taxon>Dikarya</taxon>
        <taxon>Basidiomycota</taxon>
        <taxon>Agaricomycotina</taxon>
        <taxon>Agaricomycetes</taxon>
        <taxon>Phallomycetidae</taxon>
        <taxon>Geastrales</taxon>
        <taxon>Sphaerobolaceae</taxon>
        <taxon>Sphaerobolus</taxon>
    </lineage>
</organism>
<dbReference type="AlphaFoldDB" id="A0A0C9V225"/>
<keyword evidence="1" id="KW-0732">Signal</keyword>